<dbReference type="GO" id="GO:0022857">
    <property type="term" value="F:transmembrane transporter activity"/>
    <property type="evidence" value="ECO:0007669"/>
    <property type="project" value="InterPro"/>
</dbReference>
<feature type="transmembrane region" description="Helical" evidence="11">
    <location>
        <begin position="74"/>
        <end position="94"/>
    </location>
</feature>
<sequence length="416" mass="42775">MAQQTPVAKQEVGARDPRLIVDAASPSGLVSGALRRLRGGELGPVPVIIGLVIICVVFQSLNSNFLSPQNLSNLTLQIVSTGLMSCGVIMVLLLGEIDLSVGSVSGVAGAVLAVLAVNQGINEIAAITLAVLSGTLIGVLHGTVFAKVGVPAFVVTLAGLIGWQGVQLYLLGSDGTINVPYDGVIASLTQTYFVPWIGWLLAVGAVGVYFASTFLGERRRAAAGLPAKSVLEVAVRTVLLAIPVFGAVIVLNLWKGIPLAFLIFLGFVVVFDLMLRKTRYGRMVFAVGGNAEAARRAGINVDLIRISVFALASTLAAVGGILAASRGFAVTQSSGAGDVLMLAIAAAVIGGTSLFGGRGSAYSALLGGLVLGAITSGLYLLQMDSSVRYMITAVVLLIAVVLDAVSRRSRKAHARG</sequence>
<keyword evidence="4" id="KW-0997">Cell inner membrane</keyword>
<keyword evidence="7 11" id="KW-1133">Transmembrane helix</keyword>
<evidence type="ECO:0000256" key="10">
    <source>
        <dbReference type="ARBA" id="ARBA00035686"/>
    </source>
</evidence>
<keyword evidence="8 11" id="KW-0472">Membrane</keyword>
<evidence type="ECO:0000313" key="13">
    <source>
        <dbReference type="Proteomes" id="UP000190637"/>
    </source>
</evidence>
<evidence type="ECO:0000256" key="4">
    <source>
        <dbReference type="ARBA" id="ARBA00022519"/>
    </source>
</evidence>
<organism evidence="12 13">
    <name type="scientific">Marinactinospora thermotolerans DSM 45154</name>
    <dbReference type="NCBI Taxonomy" id="1122192"/>
    <lineage>
        <taxon>Bacteria</taxon>
        <taxon>Bacillati</taxon>
        <taxon>Actinomycetota</taxon>
        <taxon>Actinomycetes</taxon>
        <taxon>Streptosporangiales</taxon>
        <taxon>Nocardiopsidaceae</taxon>
        <taxon>Marinactinospora</taxon>
    </lineage>
</organism>
<feature type="transmembrane region" description="Helical" evidence="11">
    <location>
        <begin position="257"/>
        <end position="275"/>
    </location>
</feature>
<feature type="transmembrane region" description="Helical" evidence="11">
    <location>
        <begin position="303"/>
        <end position="324"/>
    </location>
</feature>
<feature type="transmembrane region" description="Helical" evidence="11">
    <location>
        <begin position="124"/>
        <end position="145"/>
    </location>
</feature>
<reference evidence="12 13" key="1">
    <citation type="submission" date="2017-02" db="EMBL/GenBank/DDBJ databases">
        <authorList>
            <person name="Peterson S.W."/>
        </authorList>
    </citation>
    <scope>NUCLEOTIDE SEQUENCE [LARGE SCALE GENOMIC DNA]</scope>
    <source>
        <strain evidence="12 13">DSM 45154</strain>
    </source>
</reference>
<feature type="transmembrane region" description="Helical" evidence="11">
    <location>
        <begin position="152"/>
        <end position="172"/>
    </location>
</feature>
<dbReference type="AlphaFoldDB" id="A0A1T4S6Q2"/>
<feature type="transmembrane region" description="Helical" evidence="11">
    <location>
        <begin position="101"/>
        <end position="118"/>
    </location>
</feature>
<evidence type="ECO:0000256" key="6">
    <source>
        <dbReference type="ARBA" id="ARBA00022692"/>
    </source>
</evidence>
<proteinExistence type="predicted"/>
<feature type="transmembrane region" description="Helical" evidence="11">
    <location>
        <begin position="387"/>
        <end position="405"/>
    </location>
</feature>
<accession>A0A1T4S6Q2</accession>
<evidence type="ECO:0000256" key="1">
    <source>
        <dbReference type="ARBA" id="ARBA00004651"/>
    </source>
</evidence>
<evidence type="ECO:0000256" key="8">
    <source>
        <dbReference type="ARBA" id="ARBA00023136"/>
    </source>
</evidence>
<feature type="transmembrane region" description="Helical" evidence="11">
    <location>
        <begin position="362"/>
        <end position="381"/>
    </location>
</feature>
<dbReference type="GO" id="GO:0005886">
    <property type="term" value="C:plasma membrane"/>
    <property type="evidence" value="ECO:0007669"/>
    <property type="project" value="UniProtKB-SubCell"/>
</dbReference>
<comment type="subcellular location">
    <subcellularLocation>
        <location evidence="1">Cell membrane</location>
        <topology evidence="1">Multi-pass membrane protein</topology>
    </subcellularLocation>
</comment>
<dbReference type="EMBL" id="FUWS01000008">
    <property type="protein sequence ID" value="SKA23827.1"/>
    <property type="molecule type" value="Genomic_DNA"/>
</dbReference>
<dbReference type="PANTHER" id="PTHR32196">
    <property type="entry name" value="ABC TRANSPORTER PERMEASE PROTEIN YPHD-RELATED-RELATED"/>
    <property type="match status" value="1"/>
</dbReference>
<dbReference type="OrthoDB" id="3468954at2"/>
<feature type="transmembrane region" description="Helical" evidence="11">
    <location>
        <begin position="42"/>
        <end position="62"/>
    </location>
</feature>
<feature type="transmembrane region" description="Helical" evidence="11">
    <location>
        <begin position="233"/>
        <end position="251"/>
    </location>
</feature>
<dbReference type="InterPro" id="IPR001851">
    <property type="entry name" value="ABC_transp_permease"/>
</dbReference>
<feature type="transmembrane region" description="Helical" evidence="11">
    <location>
        <begin position="336"/>
        <end position="355"/>
    </location>
</feature>
<dbReference type="CDD" id="cd06579">
    <property type="entry name" value="TM_PBP1_transp_AraH_like"/>
    <property type="match status" value="1"/>
</dbReference>
<evidence type="ECO:0000256" key="2">
    <source>
        <dbReference type="ARBA" id="ARBA00022448"/>
    </source>
</evidence>
<keyword evidence="5" id="KW-0762">Sugar transport</keyword>
<dbReference type="STRING" id="1122192.SAMN02745673_03256"/>
<dbReference type="RefSeq" id="WP_078762528.1">
    <property type="nucleotide sequence ID" value="NZ_FUWS01000008.1"/>
</dbReference>
<dbReference type="PANTHER" id="PTHR32196:SF32">
    <property type="entry name" value="XYLOSE TRANSPORT SYSTEM PERMEASE PROTEIN XYLH"/>
    <property type="match status" value="1"/>
</dbReference>
<gene>
    <name evidence="12" type="ORF">SAMN02745673_03256</name>
</gene>
<comment type="function">
    <text evidence="9">Part of the binding-protein-dependent transport system for D-xylose. Probably responsible for the translocation of the substrate across the membrane.</text>
</comment>
<keyword evidence="13" id="KW-1185">Reference proteome</keyword>
<name>A0A1T4S6Q2_9ACTN</name>
<evidence type="ECO:0000256" key="3">
    <source>
        <dbReference type="ARBA" id="ARBA00022475"/>
    </source>
</evidence>
<evidence type="ECO:0000313" key="12">
    <source>
        <dbReference type="EMBL" id="SKA23827.1"/>
    </source>
</evidence>
<keyword evidence="6 11" id="KW-0812">Transmembrane</keyword>
<evidence type="ECO:0000256" key="11">
    <source>
        <dbReference type="SAM" id="Phobius"/>
    </source>
</evidence>
<evidence type="ECO:0000256" key="5">
    <source>
        <dbReference type="ARBA" id="ARBA00022597"/>
    </source>
</evidence>
<dbReference type="Proteomes" id="UP000190637">
    <property type="component" value="Unassembled WGS sequence"/>
</dbReference>
<evidence type="ECO:0000256" key="9">
    <source>
        <dbReference type="ARBA" id="ARBA00035611"/>
    </source>
</evidence>
<feature type="transmembrane region" description="Helical" evidence="11">
    <location>
        <begin position="192"/>
        <end position="212"/>
    </location>
</feature>
<keyword evidence="2" id="KW-0813">Transport</keyword>
<keyword evidence="3" id="KW-1003">Cell membrane</keyword>
<protein>
    <recommendedName>
        <fullName evidence="10">Xylose transport system permease protein XylH</fullName>
    </recommendedName>
</protein>
<evidence type="ECO:0000256" key="7">
    <source>
        <dbReference type="ARBA" id="ARBA00022989"/>
    </source>
</evidence>
<dbReference type="Pfam" id="PF02653">
    <property type="entry name" value="BPD_transp_2"/>
    <property type="match status" value="1"/>
</dbReference>